<evidence type="ECO:0000313" key="3">
    <source>
        <dbReference type="EMBL" id="GGC75182.1"/>
    </source>
</evidence>
<keyword evidence="1" id="KW-1133">Transmembrane helix</keyword>
<keyword evidence="4" id="KW-1185">Reference proteome</keyword>
<reference evidence="3" key="2">
    <citation type="submission" date="2020-09" db="EMBL/GenBank/DDBJ databases">
        <authorList>
            <person name="Sun Q."/>
            <person name="Zhou Y."/>
        </authorList>
    </citation>
    <scope>NUCLEOTIDE SEQUENCE</scope>
    <source>
        <strain evidence="3">CGMCC 1.15478</strain>
    </source>
</reference>
<protein>
    <recommendedName>
        <fullName evidence="2">DUF6286 domain-containing protein</fullName>
    </recommendedName>
</protein>
<keyword evidence="1" id="KW-0812">Transmembrane</keyword>
<name>A0A916XIU4_9ACTN</name>
<dbReference type="EMBL" id="BMJH01000004">
    <property type="protein sequence ID" value="GGC75182.1"/>
    <property type="molecule type" value="Genomic_DNA"/>
</dbReference>
<evidence type="ECO:0000256" key="1">
    <source>
        <dbReference type="SAM" id="Phobius"/>
    </source>
</evidence>
<comment type="caution">
    <text evidence="3">The sequence shown here is derived from an EMBL/GenBank/DDBJ whole genome shotgun (WGS) entry which is preliminary data.</text>
</comment>
<feature type="transmembrane region" description="Helical" evidence="1">
    <location>
        <begin position="62"/>
        <end position="82"/>
    </location>
</feature>
<dbReference type="AlphaFoldDB" id="A0A916XIU4"/>
<gene>
    <name evidence="3" type="ORF">GCM10011410_30610</name>
</gene>
<feature type="transmembrane region" description="Helical" evidence="1">
    <location>
        <begin position="12"/>
        <end position="31"/>
    </location>
</feature>
<reference evidence="3" key="1">
    <citation type="journal article" date="2014" name="Int. J. Syst. Evol. Microbiol.">
        <title>Complete genome sequence of Corynebacterium casei LMG S-19264T (=DSM 44701T), isolated from a smear-ripened cheese.</title>
        <authorList>
            <consortium name="US DOE Joint Genome Institute (JGI-PGF)"/>
            <person name="Walter F."/>
            <person name="Albersmeier A."/>
            <person name="Kalinowski J."/>
            <person name="Ruckert C."/>
        </authorList>
    </citation>
    <scope>NUCLEOTIDE SEQUENCE</scope>
    <source>
        <strain evidence="3">CGMCC 1.15478</strain>
    </source>
</reference>
<dbReference type="RefSeq" id="WP_188677153.1">
    <property type="nucleotide sequence ID" value="NZ_BMJH01000004.1"/>
</dbReference>
<evidence type="ECO:0000259" key="2">
    <source>
        <dbReference type="Pfam" id="PF19803"/>
    </source>
</evidence>
<proteinExistence type="predicted"/>
<feature type="domain" description="DUF6286" evidence="2">
    <location>
        <begin position="72"/>
        <end position="170"/>
    </location>
</feature>
<accession>A0A916XIU4</accession>
<sequence length="176" mass="18522">MTTRAPKARPAAIAGAVTVIALLIGIAAVTINDLLVSQQWVTGQTVIPQALTTLDGQTPQPWFVPVGAGIAVLGVLFLYLAVKPRATTRVAGSEQTVWFAPRAIADLARTTALDTVPVVKAKASATKRKVTVTATVFGSPPADLSDTIKQRLTERFSALARTPKIAVRIRQEGANS</sequence>
<dbReference type="Proteomes" id="UP000641514">
    <property type="component" value="Unassembled WGS sequence"/>
</dbReference>
<dbReference type="Pfam" id="PF19803">
    <property type="entry name" value="DUF6286"/>
    <property type="match status" value="1"/>
</dbReference>
<organism evidence="3 4">
    <name type="scientific">Hoyosella rhizosphaerae</name>
    <dbReference type="NCBI Taxonomy" id="1755582"/>
    <lineage>
        <taxon>Bacteria</taxon>
        <taxon>Bacillati</taxon>
        <taxon>Actinomycetota</taxon>
        <taxon>Actinomycetes</taxon>
        <taxon>Mycobacteriales</taxon>
        <taxon>Hoyosellaceae</taxon>
        <taxon>Hoyosella</taxon>
    </lineage>
</organism>
<dbReference type="InterPro" id="IPR046253">
    <property type="entry name" value="DUF6286"/>
</dbReference>
<keyword evidence="1" id="KW-0472">Membrane</keyword>
<evidence type="ECO:0000313" key="4">
    <source>
        <dbReference type="Proteomes" id="UP000641514"/>
    </source>
</evidence>